<dbReference type="SUPFAM" id="SSF82199">
    <property type="entry name" value="SET domain"/>
    <property type="match status" value="1"/>
</dbReference>
<dbReference type="AlphaFoldDB" id="W4ITU9"/>
<dbReference type="Proteomes" id="UP000019103">
    <property type="component" value="Unassembled WGS sequence"/>
</dbReference>
<protein>
    <recommendedName>
        <fullName evidence="3">SET domain-containing protein</fullName>
    </recommendedName>
</protein>
<organism evidence="1 2">
    <name type="scientific">Plasmodium falciparum (isolate Palo Alto / Uganda)</name>
    <dbReference type="NCBI Taxonomy" id="57270"/>
    <lineage>
        <taxon>Eukaryota</taxon>
        <taxon>Sar</taxon>
        <taxon>Alveolata</taxon>
        <taxon>Apicomplexa</taxon>
        <taxon>Aconoidasida</taxon>
        <taxon>Haemosporida</taxon>
        <taxon>Plasmodiidae</taxon>
        <taxon>Plasmodium</taxon>
        <taxon>Plasmodium (Laverania)</taxon>
    </lineage>
</organism>
<dbReference type="OMA" id="VYDENVY"/>
<dbReference type="InterPro" id="IPR046341">
    <property type="entry name" value="SET_dom_sf"/>
</dbReference>
<dbReference type="OrthoDB" id="194358at2759"/>
<gene>
    <name evidence="1" type="ORF">PFUGPA_05084</name>
</gene>
<sequence length="730" mass="86985">METIFRKLRRSTSKKKTQVEIDAVDERDWAQSKTLDLDSMPFSEDLFQYSNDKIYRNKKIVRDNLKREEPSQEDLYGYRDHIWNEDNQKYERIKNINIKNEKIGINQREYSSRTNDEITNGSTDYVNNYYVQKKKSETDDFIYHRENKNIEFIYNGLKNYNVGETKEYSDVDEQEGHEEEEEEIIDDENVYDENVYDENVYDENVYDENVYDENIDDENIDDENIDDENIYEENIYEENIYEEKINGENIDDEVVDNEFVDNEFVDNENADMEEVNMENIDVQYVDEENMYAEELEKKYPNNENMNDVKVTLPSENKKEKNIVENEITEKKHKENDNIIVEEEEEYVEEKLDVYTIEEIDNDVEIFNVKGKGRCMFTKKKLDPGSVIFVENPILIVTPNLNEQLWTYLNKLNDEQNFELPLKWHYAALCSITMLNDFNYKACLDKWVPEPDKEPDNDIYNVLDKVCEKTSFVNGNKYYYYKNKLIDPKIYSRIIQVWHYNAFGHHTDNEGLVLYNRTFFIKSEYHDDIPIISKCNVCLCEITESAAYEYIEYENSYIERLQETDKNDLSDALAVFVQADKIFTQHWIMFQLYTILFEGYRDTSQWEKAIYYQMQRIKYAIDVIPRANYVLAWLYEELGEIHANSISTDILSTENDFTITFEEKKRICSHFLKSIHLLEILCGYSHDYLRDSLSLALSPRLECSGVISAHCKLCLPGSLHNIFLFLINSFI</sequence>
<proteinExistence type="predicted"/>
<evidence type="ECO:0000313" key="1">
    <source>
        <dbReference type="EMBL" id="ETW52777.1"/>
    </source>
</evidence>
<accession>W4ITU9</accession>
<evidence type="ECO:0000313" key="2">
    <source>
        <dbReference type="Proteomes" id="UP000019103"/>
    </source>
</evidence>
<name>W4ITU9_PLAFP</name>
<evidence type="ECO:0008006" key="3">
    <source>
        <dbReference type="Google" id="ProtNLM"/>
    </source>
</evidence>
<reference evidence="1 2" key="1">
    <citation type="submission" date="2013-02" db="EMBL/GenBank/DDBJ databases">
        <title>The Genome Annotation of Plasmodium falciparum Palo Alto/Uganda.</title>
        <authorList>
            <consortium name="The Broad Institute Genome Sequencing Platform"/>
            <consortium name="The Broad Institute Genome Sequencing Center for Infectious Disease"/>
            <person name="Neafsey D."/>
            <person name="Hoffman S."/>
            <person name="Volkman S."/>
            <person name="Rosenthal P."/>
            <person name="Walker B."/>
            <person name="Young S.K."/>
            <person name="Zeng Q."/>
            <person name="Gargeya S."/>
            <person name="Fitzgerald M."/>
            <person name="Haas B."/>
            <person name="Abouelleil A."/>
            <person name="Allen A.W."/>
            <person name="Alvarado L."/>
            <person name="Arachchi H.M."/>
            <person name="Berlin A.M."/>
            <person name="Chapman S.B."/>
            <person name="Gainer-Dewar J."/>
            <person name="Goldberg J."/>
            <person name="Griggs A."/>
            <person name="Gujja S."/>
            <person name="Hansen M."/>
            <person name="Howarth C."/>
            <person name="Imamovic A."/>
            <person name="Ireland A."/>
            <person name="Larimer J."/>
            <person name="McCowan C."/>
            <person name="Murphy C."/>
            <person name="Pearson M."/>
            <person name="Poon T.W."/>
            <person name="Priest M."/>
            <person name="Roberts A."/>
            <person name="Saif S."/>
            <person name="Shea T."/>
            <person name="Sisk P."/>
            <person name="Sykes S."/>
            <person name="Wortman J."/>
            <person name="Nusbaum C."/>
            <person name="Birren B."/>
        </authorList>
    </citation>
    <scope>NUCLEOTIDE SEQUENCE [LARGE SCALE GENOMIC DNA]</scope>
    <source>
        <strain evidence="1 2">Palo Alto/Uganda</strain>
    </source>
</reference>
<reference evidence="1 2" key="2">
    <citation type="submission" date="2013-02" db="EMBL/GenBank/DDBJ databases">
        <title>The Genome Sequence of Plasmodium falciparum Palo Alto/Uganda.</title>
        <authorList>
            <consortium name="The Broad Institute Genome Sequencing Platform"/>
            <consortium name="The Broad Institute Genome Sequencing Center for Infectious Disease"/>
            <person name="Neafsey D."/>
            <person name="Cheeseman I."/>
            <person name="Volkman S."/>
            <person name="Adams J."/>
            <person name="Walker B."/>
            <person name="Young S.K."/>
            <person name="Zeng Q."/>
            <person name="Gargeya S."/>
            <person name="Fitzgerald M."/>
            <person name="Haas B."/>
            <person name="Abouelleil A."/>
            <person name="Alvarado L."/>
            <person name="Arachchi H.M."/>
            <person name="Berlin A.M."/>
            <person name="Chapman S.B."/>
            <person name="Dewar J."/>
            <person name="Goldberg J."/>
            <person name="Griggs A."/>
            <person name="Gujja S."/>
            <person name="Hansen M."/>
            <person name="Howarth C."/>
            <person name="Imamovic A."/>
            <person name="Larimer J."/>
            <person name="McCowan C."/>
            <person name="Murphy C."/>
            <person name="Neiman D."/>
            <person name="Pearson M."/>
            <person name="Priest M."/>
            <person name="Roberts A."/>
            <person name="Saif S."/>
            <person name="Shea T."/>
            <person name="Sisk P."/>
            <person name="Sykes S."/>
            <person name="Wortman J."/>
            <person name="Nusbaum C."/>
            <person name="Birren B."/>
        </authorList>
    </citation>
    <scope>NUCLEOTIDE SEQUENCE [LARGE SCALE GENOMIC DNA]</scope>
    <source>
        <strain evidence="1 2">Palo Alto/Uganda</strain>
    </source>
</reference>
<dbReference type="EMBL" id="KI927387">
    <property type="protein sequence ID" value="ETW52777.1"/>
    <property type="molecule type" value="Genomic_DNA"/>
</dbReference>